<dbReference type="PIRSF" id="PIRSF017082">
    <property type="entry name" value="YflP"/>
    <property type="match status" value="1"/>
</dbReference>
<evidence type="ECO:0000256" key="2">
    <source>
        <dbReference type="SAM" id="SignalP"/>
    </source>
</evidence>
<dbReference type="SUPFAM" id="SSF53850">
    <property type="entry name" value="Periplasmic binding protein-like II"/>
    <property type="match status" value="1"/>
</dbReference>
<dbReference type="EMBL" id="LFYT02000033">
    <property type="protein sequence ID" value="PVE41297.1"/>
    <property type="molecule type" value="Genomic_DNA"/>
</dbReference>
<evidence type="ECO:0000256" key="1">
    <source>
        <dbReference type="ARBA" id="ARBA00006987"/>
    </source>
</evidence>
<reference evidence="3" key="1">
    <citation type="submission" date="2017-04" db="EMBL/GenBank/DDBJ databases">
        <title>Unexpected and diverse lifestyles within the genus Limnohabitans.</title>
        <authorList>
            <person name="Kasalicky V."/>
            <person name="Mehrshad M."/>
            <person name="Andrei S.-A."/>
            <person name="Salcher M."/>
            <person name="Kratochvilova H."/>
            <person name="Simek K."/>
            <person name="Ghai R."/>
        </authorList>
    </citation>
    <scope>NUCLEOTIDE SEQUENCE [LARGE SCALE GENOMIC DNA]</scope>
    <source>
        <strain evidence="3">II-D5</strain>
    </source>
</reference>
<name>A0A2T7U9E1_9BURK</name>
<accession>A0A2T7U9E1</accession>
<evidence type="ECO:0000313" key="3">
    <source>
        <dbReference type="EMBL" id="PVE41297.1"/>
    </source>
</evidence>
<dbReference type="InterPro" id="IPR042100">
    <property type="entry name" value="Bug_dom1"/>
</dbReference>
<keyword evidence="4" id="KW-1185">Reference proteome</keyword>
<dbReference type="PANTHER" id="PTHR42928:SF5">
    <property type="entry name" value="BLR1237 PROTEIN"/>
    <property type="match status" value="1"/>
</dbReference>
<dbReference type="Gene3D" id="3.40.190.10">
    <property type="entry name" value="Periplasmic binding protein-like II"/>
    <property type="match status" value="1"/>
</dbReference>
<proteinExistence type="inferred from homology"/>
<protein>
    <submittedName>
        <fullName evidence="3">MFS transporter</fullName>
    </submittedName>
</protein>
<dbReference type="PANTHER" id="PTHR42928">
    <property type="entry name" value="TRICARBOXYLATE-BINDING PROTEIN"/>
    <property type="match status" value="1"/>
</dbReference>
<dbReference type="Gene3D" id="3.40.190.150">
    <property type="entry name" value="Bordetella uptake gene, domain 1"/>
    <property type="match status" value="1"/>
</dbReference>
<dbReference type="InterPro" id="IPR006311">
    <property type="entry name" value="TAT_signal"/>
</dbReference>
<dbReference type="InterPro" id="IPR019546">
    <property type="entry name" value="TAT_signal_bac_arc"/>
</dbReference>
<gene>
    <name evidence="3" type="ORF">H663_018015</name>
</gene>
<dbReference type="Pfam" id="PF03401">
    <property type="entry name" value="TctC"/>
    <property type="match status" value="1"/>
</dbReference>
<dbReference type="RefSeq" id="WP_083451066.1">
    <property type="nucleotide sequence ID" value="NZ_LFYT02000033.1"/>
</dbReference>
<dbReference type="NCBIfam" id="TIGR01409">
    <property type="entry name" value="TAT_signal_seq"/>
    <property type="match status" value="1"/>
</dbReference>
<dbReference type="OrthoDB" id="8678477at2"/>
<comment type="similarity">
    <text evidence="1">Belongs to the UPF0065 (bug) family.</text>
</comment>
<comment type="caution">
    <text evidence="3">The sequence shown here is derived from an EMBL/GenBank/DDBJ whole genome shotgun (WGS) entry which is preliminary data.</text>
</comment>
<sequence>MTQRRQFIQTAAACAVAAMAPAAFSQAAPWPSKPINYLVAFPAGGTTDILARVVSQKLGTALGTTLVIENKGGAGGSVGSEIAARAPADGYNLLGGTISSHAINVSLYPKLGYDPIKSFTPVYLYGTNPVVLVVAANSPYKTLKDLLTAAKASPGKLSGASAGNGTSQHLAQELLAFKGDVKFTHVPYKGSAPAIQDVMSGQVDFMFDTTVVAGAHIQSGKLRALAVTSAKRLTDALTDVPTVAESGWPGTAGFEVVSWQALFAPAGTPKPIVDKLHAEILKIMQTPEMQDRIKGLGMQPSTLTPEQVQAFQKAEIDKWAQVIKAANIKLE</sequence>
<organism evidence="3 4">
    <name type="scientific">Limnohabitans planktonicus II-D5</name>
    <dbReference type="NCBI Taxonomy" id="1293045"/>
    <lineage>
        <taxon>Bacteria</taxon>
        <taxon>Pseudomonadati</taxon>
        <taxon>Pseudomonadota</taxon>
        <taxon>Betaproteobacteria</taxon>
        <taxon>Burkholderiales</taxon>
        <taxon>Comamonadaceae</taxon>
        <taxon>Limnohabitans</taxon>
    </lineage>
</organism>
<dbReference type="STRING" id="1293045.H663_04445"/>
<dbReference type="PROSITE" id="PS51318">
    <property type="entry name" value="TAT"/>
    <property type="match status" value="1"/>
</dbReference>
<dbReference type="CDD" id="cd13578">
    <property type="entry name" value="PBP2_Bug27"/>
    <property type="match status" value="1"/>
</dbReference>
<dbReference type="Proteomes" id="UP000037507">
    <property type="component" value="Unassembled WGS sequence"/>
</dbReference>
<keyword evidence="2" id="KW-0732">Signal</keyword>
<feature type="chain" id="PRO_5015768245" evidence="2">
    <location>
        <begin position="28"/>
        <end position="331"/>
    </location>
</feature>
<dbReference type="InterPro" id="IPR005064">
    <property type="entry name" value="BUG"/>
</dbReference>
<feature type="signal peptide" evidence="2">
    <location>
        <begin position="1"/>
        <end position="27"/>
    </location>
</feature>
<evidence type="ECO:0000313" key="4">
    <source>
        <dbReference type="Proteomes" id="UP000037507"/>
    </source>
</evidence>
<dbReference type="AlphaFoldDB" id="A0A2T7U9E1"/>